<proteinExistence type="predicted"/>
<dbReference type="EMBL" id="JBEPSJ010000005">
    <property type="protein sequence ID" value="MET4583749.1"/>
    <property type="molecule type" value="Genomic_DNA"/>
</dbReference>
<name>A0ABV2QRP4_9MICO</name>
<accession>A0ABV2QRP4</accession>
<dbReference type="RefSeq" id="WP_354025924.1">
    <property type="nucleotide sequence ID" value="NZ_JBEPSJ010000005.1"/>
</dbReference>
<keyword evidence="2" id="KW-1185">Reference proteome</keyword>
<evidence type="ECO:0000313" key="2">
    <source>
        <dbReference type="Proteomes" id="UP001549257"/>
    </source>
</evidence>
<sequence length="151" mass="16153">MSANIASSRRPLRRWITAYVAAALFGLLIGIPSVATADQALISGSQNASTTWYAYSTPRTNTYGNNFMAWRMHSDGGTGAPVELQLRNAANVAFATFSSAYMTWADISDGGAPGVRAGTFYMNARFPGQCGGSGCGWVTFSGDLQWNVKYI</sequence>
<organism evidence="1 2">
    <name type="scientific">Conyzicola nivalis</name>
    <dbReference type="NCBI Taxonomy" id="1477021"/>
    <lineage>
        <taxon>Bacteria</taxon>
        <taxon>Bacillati</taxon>
        <taxon>Actinomycetota</taxon>
        <taxon>Actinomycetes</taxon>
        <taxon>Micrococcales</taxon>
        <taxon>Microbacteriaceae</taxon>
        <taxon>Conyzicola</taxon>
    </lineage>
</organism>
<comment type="caution">
    <text evidence="1">The sequence shown here is derived from an EMBL/GenBank/DDBJ whole genome shotgun (WGS) entry which is preliminary data.</text>
</comment>
<dbReference type="Proteomes" id="UP001549257">
    <property type="component" value="Unassembled WGS sequence"/>
</dbReference>
<protein>
    <submittedName>
        <fullName evidence="1">Uncharacterized protein</fullName>
    </submittedName>
</protein>
<reference evidence="1 2" key="1">
    <citation type="submission" date="2024-06" db="EMBL/GenBank/DDBJ databases">
        <title>Sorghum-associated microbial communities from plants grown in Nebraska, USA.</title>
        <authorList>
            <person name="Schachtman D."/>
        </authorList>
    </citation>
    <scope>NUCLEOTIDE SEQUENCE [LARGE SCALE GENOMIC DNA]</scope>
    <source>
        <strain evidence="1 2">2857</strain>
    </source>
</reference>
<evidence type="ECO:0000313" key="1">
    <source>
        <dbReference type="EMBL" id="MET4583749.1"/>
    </source>
</evidence>
<gene>
    <name evidence="1" type="ORF">ABIE21_003280</name>
</gene>